<evidence type="ECO:0000313" key="1">
    <source>
        <dbReference type="EMBL" id="KAF2670739.1"/>
    </source>
</evidence>
<dbReference type="Pfam" id="PF06293">
    <property type="entry name" value="Kdo"/>
    <property type="match status" value="1"/>
</dbReference>
<keyword evidence="2" id="KW-1185">Reference proteome</keyword>
<gene>
    <name evidence="1" type="ORF">BT63DRAFT_468530</name>
</gene>
<dbReference type="EMBL" id="MU004233">
    <property type="protein sequence ID" value="KAF2670739.1"/>
    <property type="molecule type" value="Genomic_DNA"/>
</dbReference>
<dbReference type="SUPFAM" id="SSF56112">
    <property type="entry name" value="Protein kinase-like (PK-like)"/>
    <property type="match status" value="1"/>
</dbReference>
<dbReference type="Gene3D" id="1.10.510.10">
    <property type="entry name" value="Transferase(Phosphotransferase) domain 1"/>
    <property type="match status" value="1"/>
</dbReference>
<dbReference type="Proteomes" id="UP000799302">
    <property type="component" value="Unassembled WGS sequence"/>
</dbReference>
<protein>
    <recommendedName>
        <fullName evidence="3">Alpha-galactosidase A</fullName>
    </recommendedName>
</protein>
<evidence type="ECO:0008006" key="3">
    <source>
        <dbReference type="Google" id="ProtNLM"/>
    </source>
</evidence>
<proteinExistence type="predicted"/>
<name>A0A6A6UEN4_9PEZI</name>
<reference evidence="1" key="1">
    <citation type="journal article" date="2020" name="Stud. Mycol.">
        <title>101 Dothideomycetes genomes: a test case for predicting lifestyles and emergence of pathogens.</title>
        <authorList>
            <person name="Haridas S."/>
            <person name="Albert R."/>
            <person name="Binder M."/>
            <person name="Bloem J."/>
            <person name="Labutti K."/>
            <person name="Salamov A."/>
            <person name="Andreopoulos B."/>
            <person name="Baker S."/>
            <person name="Barry K."/>
            <person name="Bills G."/>
            <person name="Bluhm B."/>
            <person name="Cannon C."/>
            <person name="Castanera R."/>
            <person name="Culley D."/>
            <person name="Daum C."/>
            <person name="Ezra D."/>
            <person name="Gonzalez J."/>
            <person name="Henrissat B."/>
            <person name="Kuo A."/>
            <person name="Liang C."/>
            <person name="Lipzen A."/>
            <person name="Lutzoni F."/>
            <person name="Magnuson J."/>
            <person name="Mondo S."/>
            <person name="Nolan M."/>
            <person name="Ohm R."/>
            <person name="Pangilinan J."/>
            <person name="Park H.-J."/>
            <person name="Ramirez L."/>
            <person name="Alfaro M."/>
            <person name="Sun H."/>
            <person name="Tritt A."/>
            <person name="Yoshinaga Y."/>
            <person name="Zwiers L.-H."/>
            <person name="Turgeon B."/>
            <person name="Goodwin S."/>
            <person name="Spatafora J."/>
            <person name="Crous P."/>
            <person name="Grigoriev I."/>
        </authorList>
    </citation>
    <scope>NUCLEOTIDE SEQUENCE</scope>
    <source>
        <strain evidence="1">CBS 115976</strain>
    </source>
</reference>
<dbReference type="AlphaFoldDB" id="A0A6A6UEN4"/>
<dbReference type="InterPro" id="IPR011009">
    <property type="entry name" value="Kinase-like_dom_sf"/>
</dbReference>
<sequence length="241" mass="27222">MLLFMKLGDLLGYEVLEEGKLYVKNVTTAPGILPKDHRTFAPILIPLLPEFPTGHWNSAHICKAETNNELVFSRITYKLTNLKRLRQNIHKVSHPSFSQPILVKFAEFSWQIPQVECETTAYQWIDGSGIGPKFLGHVTEAGRTIGFVTEFVEDARTATLQDLEQCQGILTKLHAMDLKHGDINKHNFLIYPEGVLLVDFETTRSCNKQEELEEEYRKLEASLGDLSHRGGVGPRIVGLPI</sequence>
<organism evidence="1 2">
    <name type="scientific">Microthyrium microscopicum</name>
    <dbReference type="NCBI Taxonomy" id="703497"/>
    <lineage>
        <taxon>Eukaryota</taxon>
        <taxon>Fungi</taxon>
        <taxon>Dikarya</taxon>
        <taxon>Ascomycota</taxon>
        <taxon>Pezizomycotina</taxon>
        <taxon>Dothideomycetes</taxon>
        <taxon>Dothideomycetes incertae sedis</taxon>
        <taxon>Microthyriales</taxon>
        <taxon>Microthyriaceae</taxon>
        <taxon>Microthyrium</taxon>
    </lineage>
</organism>
<accession>A0A6A6UEN4</accession>
<dbReference type="OrthoDB" id="2687876at2759"/>
<evidence type="ECO:0000313" key="2">
    <source>
        <dbReference type="Proteomes" id="UP000799302"/>
    </source>
</evidence>